<dbReference type="GO" id="GO:0008168">
    <property type="term" value="F:methyltransferase activity"/>
    <property type="evidence" value="ECO:0007669"/>
    <property type="project" value="UniProtKB-KW"/>
</dbReference>
<evidence type="ECO:0000313" key="4">
    <source>
        <dbReference type="EMBL" id="AVQ04426.1"/>
    </source>
</evidence>
<dbReference type="PANTHER" id="PTHR43861">
    <property type="entry name" value="TRANS-ACONITATE 2-METHYLTRANSFERASE-RELATED"/>
    <property type="match status" value="1"/>
</dbReference>
<accession>A0ABM6TMA7</accession>
<feature type="domain" description="Methyltransferase" evidence="3">
    <location>
        <begin position="54"/>
        <end position="142"/>
    </location>
</feature>
<name>A0ABM6TMA7_9CAUL</name>
<dbReference type="PROSITE" id="PS50007">
    <property type="entry name" value="PIPLC_X_DOMAIN"/>
    <property type="match status" value="1"/>
</dbReference>
<evidence type="ECO:0000256" key="2">
    <source>
        <dbReference type="ARBA" id="ARBA00022679"/>
    </source>
</evidence>
<gene>
    <name evidence="4" type="ORF">B7G68_11330</name>
</gene>
<reference evidence="4 5" key="1">
    <citation type="journal article" date="2015" name="Biotechnol. Bioeng.">
        <title>Genome sequence and phenotypic characterization of Caulobacter segnis.</title>
        <authorList>
            <person name="Patel S."/>
            <person name="Fletcher B."/>
            <person name="Scott D.C."/>
            <person name="Ely B."/>
        </authorList>
    </citation>
    <scope>NUCLEOTIDE SEQUENCE [LARGE SCALE GENOMIC DNA]</scope>
    <source>
        <strain evidence="4 5">TK0059</strain>
    </source>
</reference>
<dbReference type="CDD" id="cd02440">
    <property type="entry name" value="AdoMet_MTases"/>
    <property type="match status" value="1"/>
</dbReference>
<dbReference type="InterPro" id="IPR029063">
    <property type="entry name" value="SAM-dependent_MTases_sf"/>
</dbReference>
<organism evidence="4 5">
    <name type="scientific">Caulobacter segnis</name>
    <dbReference type="NCBI Taxonomy" id="88688"/>
    <lineage>
        <taxon>Bacteria</taxon>
        <taxon>Pseudomonadati</taxon>
        <taxon>Pseudomonadota</taxon>
        <taxon>Alphaproteobacteria</taxon>
        <taxon>Caulobacterales</taxon>
        <taxon>Caulobacteraceae</taxon>
        <taxon>Caulobacter</taxon>
    </lineage>
</organism>
<dbReference type="SUPFAM" id="SSF53335">
    <property type="entry name" value="S-adenosyl-L-methionine-dependent methyltransferases"/>
    <property type="match status" value="1"/>
</dbReference>
<dbReference type="Pfam" id="PF13649">
    <property type="entry name" value="Methyltransf_25"/>
    <property type="match status" value="1"/>
</dbReference>
<dbReference type="Proteomes" id="UP000240527">
    <property type="component" value="Chromosome"/>
</dbReference>
<evidence type="ECO:0000259" key="3">
    <source>
        <dbReference type="Pfam" id="PF13649"/>
    </source>
</evidence>
<sequence>MTAPANNAFEPVAHDLETLGFYADQARAYAERARDGPSQRLGAFLEHLSTAARILELGCGDGRDSEAMLALGFDVDPTDGVALMARQAEARLGRPVRVMRFDELDCTAIYDGVWANASLLHIPRPAFPSVVARIYQALKPGGVHAASYKAGEAEGRDGLGRYFNYFSAGALVDAYRAAADWEFLSVEQHVGGDYEGGTRPWITITVRRSV</sequence>
<keyword evidence="1 4" id="KW-0489">Methyltransferase</keyword>
<keyword evidence="2" id="KW-0808">Transferase</keyword>
<dbReference type="PANTHER" id="PTHR43861:SF1">
    <property type="entry name" value="TRANS-ACONITATE 2-METHYLTRANSFERASE"/>
    <property type="match status" value="1"/>
</dbReference>
<dbReference type="GO" id="GO:0032259">
    <property type="term" value="P:methylation"/>
    <property type="evidence" value="ECO:0007669"/>
    <property type="project" value="UniProtKB-KW"/>
</dbReference>
<dbReference type="Gene3D" id="3.40.50.150">
    <property type="entry name" value="Vaccinia Virus protein VP39"/>
    <property type="match status" value="1"/>
</dbReference>
<evidence type="ECO:0000256" key="1">
    <source>
        <dbReference type="ARBA" id="ARBA00022603"/>
    </source>
</evidence>
<dbReference type="InterPro" id="IPR041698">
    <property type="entry name" value="Methyltransf_25"/>
</dbReference>
<evidence type="ECO:0000313" key="5">
    <source>
        <dbReference type="Proteomes" id="UP000240527"/>
    </source>
</evidence>
<protein>
    <submittedName>
        <fullName evidence="4">Class I SAM-dependent methyltransferase</fullName>
    </submittedName>
</protein>
<dbReference type="EMBL" id="CP027850">
    <property type="protein sequence ID" value="AVQ04426.1"/>
    <property type="molecule type" value="Genomic_DNA"/>
</dbReference>
<proteinExistence type="predicted"/>
<keyword evidence="5" id="KW-1185">Reference proteome</keyword>